<feature type="compositionally biased region" description="Polar residues" evidence="10">
    <location>
        <begin position="614"/>
        <end position="623"/>
    </location>
</feature>
<dbReference type="InterPro" id="IPR040309">
    <property type="entry name" value="Naf1"/>
</dbReference>
<keyword evidence="8" id="KW-0539">Nucleus</keyword>
<dbReference type="FunFam" id="2.40.10.230:FF:000002">
    <property type="entry name" value="H/ACA ribonucleoprotein complex non-core subunit NAF1"/>
    <property type="match status" value="1"/>
</dbReference>
<feature type="compositionally biased region" description="Low complexity" evidence="10">
    <location>
        <begin position="588"/>
        <end position="607"/>
    </location>
</feature>
<keyword evidence="12" id="KW-1185">Reference proteome</keyword>
<feature type="region of interest" description="Disordered" evidence="10">
    <location>
        <begin position="171"/>
        <end position="197"/>
    </location>
</feature>
<dbReference type="OrthoDB" id="21550at2759"/>
<dbReference type="GO" id="GO:0001522">
    <property type="term" value="P:pseudouridine synthesis"/>
    <property type="evidence" value="ECO:0007669"/>
    <property type="project" value="InterPro"/>
</dbReference>
<dbReference type="EMBL" id="LFZO01000014">
    <property type="protein sequence ID" value="KXT17832.1"/>
    <property type="molecule type" value="Genomic_DNA"/>
</dbReference>
<dbReference type="PANTHER" id="PTHR31633:SF1">
    <property type="entry name" value="H_ACA RIBONUCLEOPROTEIN COMPLEX NON-CORE SUBUNIT NAF1"/>
    <property type="match status" value="1"/>
</dbReference>
<keyword evidence="4" id="KW-0690">Ribosome biogenesis</keyword>
<comment type="caution">
    <text evidence="11">The sequence shown here is derived from an EMBL/GenBank/DDBJ whole genome shotgun (WGS) entry which is preliminary data.</text>
</comment>
<evidence type="ECO:0000256" key="7">
    <source>
        <dbReference type="ARBA" id="ARBA00022884"/>
    </source>
</evidence>
<evidence type="ECO:0000256" key="3">
    <source>
        <dbReference type="ARBA" id="ARBA00021438"/>
    </source>
</evidence>
<dbReference type="STRING" id="113226.A0A139IT92"/>
<proteinExistence type="inferred from homology"/>
<dbReference type="InterPro" id="IPR009000">
    <property type="entry name" value="Transl_B-barrel_sf"/>
</dbReference>
<comment type="similarity">
    <text evidence="2">Belongs to the NAF1 family.</text>
</comment>
<dbReference type="Pfam" id="PF04410">
    <property type="entry name" value="Gar1"/>
    <property type="match status" value="1"/>
</dbReference>
<reference evidence="11 12" key="1">
    <citation type="submission" date="2015-07" db="EMBL/GenBank/DDBJ databases">
        <title>Comparative genomics of the Sigatoka disease complex on banana suggests a link between parallel evolutionary changes in Pseudocercospora fijiensis and Pseudocercospora eumusae and increased virulence on the banana host.</title>
        <authorList>
            <person name="Chang T.-C."/>
            <person name="Salvucci A."/>
            <person name="Crous P.W."/>
            <person name="Stergiopoulos I."/>
        </authorList>
    </citation>
    <scope>NUCLEOTIDE SEQUENCE [LARGE SCALE GENOMIC DNA]</scope>
    <source>
        <strain evidence="11 12">CBS 116634</strain>
    </source>
</reference>
<feature type="compositionally biased region" description="Acidic residues" evidence="10">
    <location>
        <begin position="320"/>
        <end position="334"/>
    </location>
</feature>
<protein>
    <recommendedName>
        <fullName evidence="3">H/ACA ribonucleoprotein complex non-core subunit NAF1</fullName>
    </recommendedName>
    <alternativeName>
        <fullName evidence="9">Nuclear assembly factor 1</fullName>
    </alternativeName>
</protein>
<evidence type="ECO:0000256" key="8">
    <source>
        <dbReference type="ARBA" id="ARBA00023242"/>
    </source>
</evidence>
<dbReference type="AlphaFoldDB" id="A0A139IT92"/>
<feature type="compositionally biased region" description="Basic and acidic residues" evidence="10">
    <location>
        <begin position="430"/>
        <end position="454"/>
    </location>
</feature>
<feature type="compositionally biased region" description="Low complexity" evidence="10">
    <location>
        <begin position="459"/>
        <end position="474"/>
    </location>
</feature>
<evidence type="ECO:0000256" key="2">
    <source>
        <dbReference type="ARBA" id="ARBA00009801"/>
    </source>
</evidence>
<keyword evidence="5" id="KW-0698">rRNA processing</keyword>
<evidence type="ECO:0000256" key="1">
    <source>
        <dbReference type="ARBA" id="ARBA00004123"/>
    </source>
</evidence>
<evidence type="ECO:0000256" key="4">
    <source>
        <dbReference type="ARBA" id="ARBA00022517"/>
    </source>
</evidence>
<feature type="compositionally biased region" description="Low complexity" evidence="10">
    <location>
        <begin position="568"/>
        <end position="577"/>
    </location>
</feature>
<feature type="region of interest" description="Disordered" evidence="10">
    <location>
        <begin position="110"/>
        <end position="156"/>
    </location>
</feature>
<accession>A0A139IT92</accession>
<keyword evidence="6" id="KW-0597">Phosphoprotein</keyword>
<dbReference type="GO" id="GO:0005634">
    <property type="term" value="C:nucleus"/>
    <property type="evidence" value="ECO:0007669"/>
    <property type="project" value="UniProtKB-SubCell"/>
</dbReference>
<gene>
    <name evidence="11" type="ORF">AC579_5335</name>
</gene>
<feature type="compositionally biased region" description="Acidic residues" evidence="10">
    <location>
        <begin position="1"/>
        <end position="10"/>
    </location>
</feature>
<feature type="compositionally biased region" description="Polar residues" evidence="10">
    <location>
        <begin position="475"/>
        <end position="488"/>
    </location>
</feature>
<feature type="region of interest" description="Disordered" evidence="10">
    <location>
        <begin position="1"/>
        <end position="27"/>
    </location>
</feature>
<dbReference type="Proteomes" id="UP000073492">
    <property type="component" value="Unassembled WGS sequence"/>
</dbReference>
<dbReference type="GO" id="GO:0006364">
    <property type="term" value="P:rRNA processing"/>
    <property type="evidence" value="ECO:0007669"/>
    <property type="project" value="UniProtKB-KW"/>
</dbReference>
<evidence type="ECO:0000313" key="12">
    <source>
        <dbReference type="Proteomes" id="UP000073492"/>
    </source>
</evidence>
<dbReference type="Gene3D" id="2.40.10.230">
    <property type="entry name" value="Probable tRNA pseudouridine synthase domain"/>
    <property type="match status" value="1"/>
</dbReference>
<comment type="subcellular location">
    <subcellularLocation>
        <location evidence="1">Nucleus</location>
    </subcellularLocation>
</comment>
<name>A0A139IT92_9PEZI</name>
<dbReference type="InterPro" id="IPR038664">
    <property type="entry name" value="Gar1/Naf1_Cbf5-bd_sf"/>
</dbReference>
<feature type="compositionally biased region" description="Polar residues" evidence="10">
    <location>
        <begin position="495"/>
        <end position="504"/>
    </location>
</feature>
<evidence type="ECO:0000256" key="6">
    <source>
        <dbReference type="ARBA" id="ARBA00022553"/>
    </source>
</evidence>
<dbReference type="GO" id="GO:0000493">
    <property type="term" value="P:box H/ACA snoRNP assembly"/>
    <property type="evidence" value="ECO:0007669"/>
    <property type="project" value="InterPro"/>
</dbReference>
<feature type="compositionally biased region" description="Acidic residues" evidence="10">
    <location>
        <begin position="143"/>
        <end position="156"/>
    </location>
</feature>
<feature type="region of interest" description="Disordered" evidence="10">
    <location>
        <begin position="316"/>
        <end position="623"/>
    </location>
</feature>
<dbReference type="GO" id="GO:0005732">
    <property type="term" value="C:sno(s)RNA-containing ribonucleoprotein complex"/>
    <property type="evidence" value="ECO:0007669"/>
    <property type="project" value="InterPro"/>
</dbReference>
<dbReference type="PANTHER" id="PTHR31633">
    <property type="entry name" value="H/ACA RIBONUCLEOPROTEIN COMPLEX NON-CORE SUBUNIT NAF1"/>
    <property type="match status" value="1"/>
</dbReference>
<feature type="compositionally biased region" description="Low complexity" evidence="10">
    <location>
        <begin position="132"/>
        <end position="142"/>
    </location>
</feature>
<feature type="compositionally biased region" description="Polar residues" evidence="10">
    <location>
        <begin position="355"/>
        <end position="372"/>
    </location>
</feature>
<evidence type="ECO:0000256" key="9">
    <source>
        <dbReference type="ARBA" id="ARBA00076743"/>
    </source>
</evidence>
<organism evidence="11 12">
    <name type="scientific">Pseudocercospora musae</name>
    <dbReference type="NCBI Taxonomy" id="113226"/>
    <lineage>
        <taxon>Eukaryota</taxon>
        <taxon>Fungi</taxon>
        <taxon>Dikarya</taxon>
        <taxon>Ascomycota</taxon>
        <taxon>Pezizomycotina</taxon>
        <taxon>Dothideomycetes</taxon>
        <taxon>Dothideomycetidae</taxon>
        <taxon>Mycosphaerellales</taxon>
        <taxon>Mycosphaerellaceae</taxon>
        <taxon>Pseudocercospora</taxon>
    </lineage>
</organism>
<dbReference type="SUPFAM" id="SSF50447">
    <property type="entry name" value="Translation proteins"/>
    <property type="match status" value="1"/>
</dbReference>
<feature type="compositionally biased region" description="Basic and acidic residues" evidence="10">
    <location>
        <begin position="177"/>
        <end position="197"/>
    </location>
</feature>
<evidence type="ECO:0000256" key="5">
    <source>
        <dbReference type="ARBA" id="ARBA00022552"/>
    </source>
</evidence>
<sequence>MDDDDDDNWDDVYRPHSPAPQNRNQNHVAVAVAVAAPVSPPDIAHPTVNATTSAIPPSTPQPPSSAPDSAQHAESVDGALKTEATSVHVPMLNTDGLIARSKATEDAEFMAAAAAQKDSKDAEWQFDESDAESSSHSDTSSDSSDDSDSGSDEGYEMLDPATAAKILMSGEGDDDAEKGGGKSGADHQPRTANEVKEDVVPKPDVIITPETKLTFLGVVDKTVENMVLIKGHTPGEYQVLETGSVLCNEQRQVIGAVADTFGRVQEPLYSVAFTNQKEIAELGLAHGANVFYVDSHSTFVFTQPLRNLKGTDASNIHDEEVNEDEMEFSDDEKEAEYKRQKKLAKRGGTAAFSRSDFSQGKTFSSTPTNEYQPSYIRGNDAPLESYGGGGLSYDDDDADAAGAFYEPLKRPDNLDQLMGAPRPPPQQGFDRGRGRGRGDRGRGDRGRGRGDRGRGRGGFNQQRGRGGQYQPQQGSSQHAHPQQGSSQHAHPPQPSYSQPDTASPSAAPYQQYGQYHGAPSTYVANGQTYQYNPPQYPAPAASQPEYYGQQPSASTPLPPGMYPAFYRQQVQSSQQQQPHAGWQGQYNQAYAGAPASHQAQASGQQGPDIGAILQNLQKQHGQQ</sequence>
<feature type="compositionally biased region" description="Low complexity" evidence="10">
    <location>
        <begin position="529"/>
        <end position="547"/>
    </location>
</feature>
<dbReference type="GO" id="GO:0003723">
    <property type="term" value="F:RNA binding"/>
    <property type="evidence" value="ECO:0007669"/>
    <property type="project" value="UniProtKB-KW"/>
</dbReference>
<keyword evidence="7" id="KW-0694">RNA-binding</keyword>
<dbReference type="InterPro" id="IPR007504">
    <property type="entry name" value="H/ACA_rnp_Gar1/Naf1"/>
</dbReference>
<feature type="region of interest" description="Disordered" evidence="10">
    <location>
        <begin position="39"/>
        <end position="93"/>
    </location>
</feature>
<evidence type="ECO:0000256" key="10">
    <source>
        <dbReference type="SAM" id="MobiDB-lite"/>
    </source>
</evidence>
<evidence type="ECO:0000313" key="11">
    <source>
        <dbReference type="EMBL" id="KXT17832.1"/>
    </source>
</evidence>